<evidence type="ECO:0000313" key="3">
    <source>
        <dbReference type="Proteomes" id="UP000821853"/>
    </source>
</evidence>
<comment type="caution">
    <text evidence="2">The sequence shown here is derived from an EMBL/GenBank/DDBJ whole genome shotgun (WGS) entry which is preliminary data.</text>
</comment>
<organism evidence="2 3">
    <name type="scientific">Haemaphysalis longicornis</name>
    <name type="common">Bush tick</name>
    <dbReference type="NCBI Taxonomy" id="44386"/>
    <lineage>
        <taxon>Eukaryota</taxon>
        <taxon>Metazoa</taxon>
        <taxon>Ecdysozoa</taxon>
        <taxon>Arthropoda</taxon>
        <taxon>Chelicerata</taxon>
        <taxon>Arachnida</taxon>
        <taxon>Acari</taxon>
        <taxon>Parasitiformes</taxon>
        <taxon>Ixodida</taxon>
        <taxon>Ixodoidea</taxon>
        <taxon>Ixodidae</taxon>
        <taxon>Haemaphysalinae</taxon>
        <taxon>Haemaphysalis</taxon>
    </lineage>
</organism>
<evidence type="ECO:0000256" key="1">
    <source>
        <dbReference type="SAM" id="MobiDB-lite"/>
    </source>
</evidence>
<feature type="region of interest" description="Disordered" evidence="1">
    <location>
        <begin position="49"/>
        <end position="84"/>
    </location>
</feature>
<proteinExistence type="predicted"/>
<dbReference type="VEuPathDB" id="VectorBase:HLOH_053250"/>
<dbReference type="OrthoDB" id="10518473at2759"/>
<sequence>MRDIQGLRELLYADDITLWVTQASPGQIQDTLQVALDALQTAAAGMGLLCSPEKSSTSPKMASTPDTSKNRPTTPTNSEGRQTF</sequence>
<name>A0A9J6FRW0_HAELO</name>
<protein>
    <recommendedName>
        <fullName evidence="4">Reverse transcriptase domain-containing protein</fullName>
    </recommendedName>
</protein>
<dbReference type="Proteomes" id="UP000821853">
    <property type="component" value="Chromosome 10"/>
</dbReference>
<accession>A0A9J6FRW0</accession>
<dbReference type="AlphaFoldDB" id="A0A9J6FRW0"/>
<evidence type="ECO:0000313" key="2">
    <source>
        <dbReference type="EMBL" id="KAH9364828.1"/>
    </source>
</evidence>
<dbReference type="EMBL" id="JABSTR010000002">
    <property type="protein sequence ID" value="KAH9364828.1"/>
    <property type="molecule type" value="Genomic_DNA"/>
</dbReference>
<evidence type="ECO:0008006" key="4">
    <source>
        <dbReference type="Google" id="ProtNLM"/>
    </source>
</evidence>
<gene>
    <name evidence="2" type="ORF">HPB48_011156</name>
</gene>
<reference evidence="2 3" key="1">
    <citation type="journal article" date="2020" name="Cell">
        <title>Large-Scale Comparative Analyses of Tick Genomes Elucidate Their Genetic Diversity and Vector Capacities.</title>
        <authorList>
            <consortium name="Tick Genome and Microbiome Consortium (TIGMIC)"/>
            <person name="Jia N."/>
            <person name="Wang J."/>
            <person name="Shi W."/>
            <person name="Du L."/>
            <person name="Sun Y."/>
            <person name="Zhan W."/>
            <person name="Jiang J.F."/>
            <person name="Wang Q."/>
            <person name="Zhang B."/>
            <person name="Ji P."/>
            <person name="Bell-Sakyi L."/>
            <person name="Cui X.M."/>
            <person name="Yuan T.T."/>
            <person name="Jiang B.G."/>
            <person name="Yang W.F."/>
            <person name="Lam T.T."/>
            <person name="Chang Q.C."/>
            <person name="Ding S.J."/>
            <person name="Wang X.J."/>
            <person name="Zhu J.G."/>
            <person name="Ruan X.D."/>
            <person name="Zhao L."/>
            <person name="Wei J.T."/>
            <person name="Ye R.Z."/>
            <person name="Que T.C."/>
            <person name="Du C.H."/>
            <person name="Zhou Y.H."/>
            <person name="Cheng J.X."/>
            <person name="Dai P.F."/>
            <person name="Guo W.B."/>
            <person name="Han X.H."/>
            <person name="Huang E.J."/>
            <person name="Li L.F."/>
            <person name="Wei W."/>
            <person name="Gao Y.C."/>
            <person name="Liu J.Z."/>
            <person name="Shao H.Z."/>
            <person name="Wang X."/>
            <person name="Wang C.C."/>
            <person name="Yang T.C."/>
            <person name="Huo Q.B."/>
            <person name="Li W."/>
            <person name="Chen H.Y."/>
            <person name="Chen S.E."/>
            <person name="Zhou L.G."/>
            <person name="Ni X.B."/>
            <person name="Tian J.H."/>
            <person name="Sheng Y."/>
            <person name="Liu T."/>
            <person name="Pan Y.S."/>
            <person name="Xia L.Y."/>
            <person name="Li J."/>
            <person name="Zhao F."/>
            <person name="Cao W.C."/>
        </authorList>
    </citation>
    <scope>NUCLEOTIDE SEQUENCE [LARGE SCALE GENOMIC DNA]</scope>
    <source>
        <strain evidence="2">HaeL-2018</strain>
    </source>
</reference>
<keyword evidence="3" id="KW-1185">Reference proteome</keyword>
<feature type="compositionally biased region" description="Polar residues" evidence="1">
    <location>
        <begin position="53"/>
        <end position="84"/>
    </location>
</feature>